<comment type="caution">
    <text evidence="1">The sequence shown here is derived from an EMBL/GenBank/DDBJ whole genome shotgun (WGS) entry which is preliminary data.</text>
</comment>
<evidence type="ECO:0000313" key="1">
    <source>
        <dbReference type="EMBL" id="HHR40641.1"/>
    </source>
</evidence>
<dbReference type="SUPFAM" id="SSF49503">
    <property type="entry name" value="Cupredoxins"/>
    <property type="match status" value="1"/>
</dbReference>
<sequence length="91" mass="10177">MKVIVLNPFGSSSNTSMTFSPPYVRLVIGVNNTVTWVNDDMAVHTVTGVDRLFDYTLPHGTRITDVFTVPGTYRYTCYLHSWMTGVVEVVS</sequence>
<dbReference type="Gene3D" id="2.60.40.420">
    <property type="entry name" value="Cupredoxins - blue copper proteins"/>
    <property type="match status" value="1"/>
</dbReference>
<dbReference type="PANTHER" id="PTHR36507:SF1">
    <property type="entry name" value="BLL1555 PROTEIN"/>
    <property type="match status" value="1"/>
</dbReference>
<proteinExistence type="predicted"/>
<evidence type="ECO:0008006" key="2">
    <source>
        <dbReference type="Google" id="ProtNLM"/>
    </source>
</evidence>
<protein>
    <recommendedName>
        <fullName evidence="2">EfeO-type cupredoxin-like domain-containing protein</fullName>
    </recommendedName>
</protein>
<dbReference type="PANTHER" id="PTHR36507">
    <property type="entry name" value="BLL1555 PROTEIN"/>
    <property type="match status" value="1"/>
</dbReference>
<dbReference type="EMBL" id="DRXS01000126">
    <property type="protein sequence ID" value="HHR40641.1"/>
    <property type="molecule type" value="Genomic_DNA"/>
</dbReference>
<organism evidence="1">
    <name type="scientific">Caldiarchaeum subterraneum</name>
    <dbReference type="NCBI Taxonomy" id="311458"/>
    <lineage>
        <taxon>Archaea</taxon>
        <taxon>Nitrososphaerota</taxon>
        <taxon>Candidatus Caldarchaeales</taxon>
        <taxon>Candidatus Caldarchaeaceae</taxon>
        <taxon>Candidatus Caldarchaeum</taxon>
    </lineage>
</organism>
<dbReference type="InterPro" id="IPR008972">
    <property type="entry name" value="Cupredoxin"/>
</dbReference>
<dbReference type="AlphaFoldDB" id="A0A7C5YFB5"/>
<reference evidence="1" key="1">
    <citation type="journal article" date="2020" name="mSystems">
        <title>Genome- and Community-Level Interaction Insights into Carbon Utilization and Element Cycling Functions of Hydrothermarchaeota in Hydrothermal Sediment.</title>
        <authorList>
            <person name="Zhou Z."/>
            <person name="Liu Y."/>
            <person name="Xu W."/>
            <person name="Pan J."/>
            <person name="Luo Z.H."/>
            <person name="Li M."/>
        </authorList>
    </citation>
    <scope>NUCLEOTIDE SEQUENCE [LARGE SCALE GENOMIC DNA]</scope>
    <source>
        <strain evidence="1">SpSt-1084</strain>
    </source>
</reference>
<dbReference type="InterPro" id="IPR052721">
    <property type="entry name" value="ET_Amicyanin"/>
</dbReference>
<accession>A0A7C5YFB5</accession>
<name>A0A7C5YFB5_CALS0</name>
<gene>
    <name evidence="1" type="ORF">ENM42_02305</name>
</gene>